<accession>A0AAE4SEA4</accession>
<evidence type="ECO:0000256" key="1">
    <source>
        <dbReference type="SAM" id="Phobius"/>
    </source>
</evidence>
<protein>
    <submittedName>
        <fullName evidence="2">Uncharacterized protein</fullName>
    </submittedName>
</protein>
<keyword evidence="1" id="KW-0812">Transmembrane</keyword>
<comment type="caution">
    <text evidence="2">The sequence shown here is derived from an EMBL/GenBank/DDBJ whole genome shotgun (WGS) entry which is preliminary data.</text>
</comment>
<feature type="transmembrane region" description="Helical" evidence="1">
    <location>
        <begin position="12"/>
        <end position="32"/>
    </location>
</feature>
<name>A0AAE4SEA4_9EURY</name>
<dbReference type="RefSeq" id="WP_338099835.1">
    <property type="nucleotide sequence ID" value="NZ_JAWDKD010000019.1"/>
</dbReference>
<feature type="transmembrane region" description="Helical" evidence="1">
    <location>
        <begin position="60"/>
        <end position="78"/>
    </location>
</feature>
<proteinExistence type="predicted"/>
<dbReference type="EMBL" id="JAWDKD010000019">
    <property type="protein sequence ID" value="MDV0447398.1"/>
    <property type="molecule type" value="Genomic_DNA"/>
</dbReference>
<dbReference type="Proteomes" id="UP001271789">
    <property type="component" value="Unassembled WGS sequence"/>
</dbReference>
<sequence length="116" mass="13337">MDLTTESVFALSGTFSSIIRFVIILVLLYFTFQKAFKDGILEATTSERVVFLSPKQQRSILIIAILILILLAVSSFVFDFFAALTLVFYLLLYSVFFIILYFGIRKTVKEEWVKTN</sequence>
<evidence type="ECO:0000313" key="3">
    <source>
        <dbReference type="Proteomes" id="UP001271789"/>
    </source>
</evidence>
<keyword evidence="1" id="KW-1133">Transmembrane helix</keyword>
<reference evidence="2" key="1">
    <citation type="submission" date="2023-06" db="EMBL/GenBank/DDBJ databases">
        <title>Genome sequence of Methanosarcinaceae archaeon Ag5.</title>
        <authorList>
            <person name="Protasov E."/>
            <person name="Platt K."/>
            <person name="Poehlein A."/>
            <person name="Daniel R."/>
            <person name="Brune A."/>
        </authorList>
    </citation>
    <scope>NUCLEOTIDE SEQUENCE</scope>
    <source>
        <strain evidence="2">Ag5</strain>
    </source>
</reference>
<feature type="transmembrane region" description="Helical" evidence="1">
    <location>
        <begin position="84"/>
        <end position="104"/>
    </location>
</feature>
<keyword evidence="3" id="KW-1185">Reference proteome</keyword>
<gene>
    <name evidence="2" type="ORF">MsAg5_12860</name>
</gene>
<dbReference type="AlphaFoldDB" id="A0AAE4SEA4"/>
<organism evidence="2 3">
    <name type="scientific">Methanolapillus africanus</name>
    <dbReference type="NCBI Taxonomy" id="3028297"/>
    <lineage>
        <taxon>Archaea</taxon>
        <taxon>Methanobacteriati</taxon>
        <taxon>Methanobacteriota</taxon>
        <taxon>Stenosarchaea group</taxon>
        <taxon>Methanomicrobia</taxon>
        <taxon>Methanosarcinales</taxon>
        <taxon>Methanosarcinaceae</taxon>
        <taxon>Methanolapillus</taxon>
    </lineage>
</organism>
<keyword evidence="1" id="KW-0472">Membrane</keyword>
<evidence type="ECO:0000313" key="2">
    <source>
        <dbReference type="EMBL" id="MDV0447398.1"/>
    </source>
</evidence>